<protein>
    <recommendedName>
        <fullName evidence="1">Plastocyanin-like domain-containing protein</fullName>
    </recommendedName>
</protein>
<dbReference type="InterPro" id="IPR008972">
    <property type="entry name" value="Cupredoxin"/>
</dbReference>
<dbReference type="PANTHER" id="PTHR11709:SF474">
    <property type="entry name" value="LACCASE"/>
    <property type="match status" value="1"/>
</dbReference>
<evidence type="ECO:0000313" key="3">
    <source>
        <dbReference type="Proteomes" id="UP000596660"/>
    </source>
</evidence>
<name>A0A803N578_CHEQI</name>
<reference evidence="2" key="1">
    <citation type="journal article" date="2017" name="Nature">
        <title>The genome of Chenopodium quinoa.</title>
        <authorList>
            <person name="Jarvis D.E."/>
            <person name="Ho Y.S."/>
            <person name="Lightfoot D.J."/>
            <person name="Schmoeckel S.M."/>
            <person name="Li B."/>
            <person name="Borm T.J.A."/>
            <person name="Ohyanagi H."/>
            <person name="Mineta K."/>
            <person name="Michell C.T."/>
            <person name="Saber N."/>
            <person name="Kharbatia N.M."/>
            <person name="Rupper R.R."/>
            <person name="Sharp A.R."/>
            <person name="Dally N."/>
            <person name="Boughton B.A."/>
            <person name="Woo Y.H."/>
            <person name="Gao G."/>
            <person name="Schijlen E.G.W.M."/>
            <person name="Guo X."/>
            <person name="Momin A.A."/>
            <person name="Negrao S."/>
            <person name="Al-Babili S."/>
            <person name="Gehring C."/>
            <person name="Roessner U."/>
            <person name="Jung C."/>
            <person name="Murphy K."/>
            <person name="Arold S.T."/>
            <person name="Gojobori T."/>
            <person name="van der Linden C.G."/>
            <person name="van Loo E.N."/>
            <person name="Jellen E.N."/>
            <person name="Maughan P.J."/>
            <person name="Tester M."/>
        </authorList>
    </citation>
    <scope>NUCLEOTIDE SEQUENCE [LARGE SCALE GENOMIC DNA]</scope>
    <source>
        <strain evidence="2">cv. PI 614886</strain>
    </source>
</reference>
<dbReference type="Gene3D" id="2.60.40.420">
    <property type="entry name" value="Cupredoxins - blue copper proteins"/>
    <property type="match status" value="1"/>
</dbReference>
<dbReference type="GO" id="GO:0016491">
    <property type="term" value="F:oxidoreductase activity"/>
    <property type="evidence" value="ECO:0007669"/>
    <property type="project" value="TreeGrafter"/>
</dbReference>
<dbReference type="InterPro" id="IPR045087">
    <property type="entry name" value="Cu-oxidase_fam"/>
</dbReference>
<dbReference type="AlphaFoldDB" id="A0A803N578"/>
<feature type="domain" description="Plastocyanin-like" evidence="1">
    <location>
        <begin position="34"/>
        <end position="122"/>
    </location>
</feature>
<evidence type="ECO:0000313" key="2">
    <source>
        <dbReference type="EnsemblPlants" id="AUR62040751-RA:cds"/>
    </source>
</evidence>
<dbReference type="PANTHER" id="PTHR11709">
    <property type="entry name" value="MULTI-COPPER OXIDASE"/>
    <property type="match status" value="1"/>
</dbReference>
<dbReference type="Proteomes" id="UP000596660">
    <property type="component" value="Unplaced"/>
</dbReference>
<reference evidence="2" key="2">
    <citation type="submission" date="2021-03" db="UniProtKB">
        <authorList>
            <consortium name="EnsemblPlants"/>
        </authorList>
    </citation>
    <scope>IDENTIFICATION</scope>
</reference>
<proteinExistence type="predicted"/>
<keyword evidence="3" id="KW-1185">Reference proteome</keyword>
<sequence length="125" mass="14340">MDQSFFSPSVAFHTHFPSPIRKFLLSLVMLPSLLNLQPDKTYLLRLVNATINDDLLFSIANHIFTTVYVYAIYVKPFESDTIIISPRQITNVLLKTRPHYPCATFHDNFGNSTVVGILEYHQPKL</sequence>
<organism evidence="2 3">
    <name type="scientific">Chenopodium quinoa</name>
    <name type="common">Quinoa</name>
    <dbReference type="NCBI Taxonomy" id="63459"/>
    <lineage>
        <taxon>Eukaryota</taxon>
        <taxon>Viridiplantae</taxon>
        <taxon>Streptophyta</taxon>
        <taxon>Embryophyta</taxon>
        <taxon>Tracheophyta</taxon>
        <taxon>Spermatophyta</taxon>
        <taxon>Magnoliopsida</taxon>
        <taxon>eudicotyledons</taxon>
        <taxon>Gunneridae</taxon>
        <taxon>Pentapetalae</taxon>
        <taxon>Caryophyllales</taxon>
        <taxon>Chenopodiaceae</taxon>
        <taxon>Chenopodioideae</taxon>
        <taxon>Atripliceae</taxon>
        <taxon>Chenopodium</taxon>
    </lineage>
</organism>
<dbReference type="Pfam" id="PF00394">
    <property type="entry name" value="Cu-oxidase"/>
    <property type="match status" value="1"/>
</dbReference>
<dbReference type="SUPFAM" id="SSF49503">
    <property type="entry name" value="Cupredoxins"/>
    <property type="match status" value="1"/>
</dbReference>
<dbReference type="InterPro" id="IPR001117">
    <property type="entry name" value="Cu-oxidase_2nd"/>
</dbReference>
<dbReference type="Gramene" id="AUR62040751-RA">
    <property type="protein sequence ID" value="AUR62040751-RA:cds"/>
    <property type="gene ID" value="AUR62040751"/>
</dbReference>
<dbReference type="EnsemblPlants" id="AUR62040751-RA">
    <property type="protein sequence ID" value="AUR62040751-RA:cds"/>
    <property type="gene ID" value="AUR62040751"/>
</dbReference>
<evidence type="ECO:0000259" key="1">
    <source>
        <dbReference type="Pfam" id="PF00394"/>
    </source>
</evidence>
<accession>A0A803N578</accession>